<feature type="transmembrane region" description="Helical" evidence="1">
    <location>
        <begin position="170"/>
        <end position="190"/>
    </location>
</feature>
<sequence length="228" mass="24997">MPYQPPKTTEENALSNRGGALLFFLVLLTALNTATFILASVASGTIDYLYLLDESSHRWYSNADPNQATHRVALFFFYATLPLLLTLLSAYSTLKLYRTHGRLSPLSLTLASATGLALWILQLSLTGSCTWTDETEASALSKPNIGSGPAWCPFALQRTWGYKVVKGMPWVGVVGVVLYTAHLLTAALALKKHGRAGPPEPVNDNKKKYDLWDNAADEEVEMSDFGKL</sequence>
<accession>A0A4U0U9C4</accession>
<name>A0A4U0U9C4_9PEZI</name>
<dbReference type="AlphaFoldDB" id="A0A4U0U9C4"/>
<feature type="transmembrane region" description="Helical" evidence="1">
    <location>
        <begin position="72"/>
        <end position="91"/>
    </location>
</feature>
<dbReference type="OrthoDB" id="3823271at2759"/>
<protein>
    <submittedName>
        <fullName evidence="2">Uncharacterized protein</fullName>
    </submittedName>
</protein>
<keyword evidence="1" id="KW-0812">Transmembrane</keyword>
<gene>
    <name evidence="2" type="ORF">B0A50_01188</name>
</gene>
<evidence type="ECO:0000256" key="1">
    <source>
        <dbReference type="SAM" id="Phobius"/>
    </source>
</evidence>
<proteinExistence type="predicted"/>
<reference evidence="2 3" key="1">
    <citation type="submission" date="2017-03" db="EMBL/GenBank/DDBJ databases">
        <title>Genomes of endolithic fungi from Antarctica.</title>
        <authorList>
            <person name="Coleine C."/>
            <person name="Masonjones S."/>
            <person name="Stajich J.E."/>
        </authorList>
    </citation>
    <scope>NUCLEOTIDE SEQUENCE [LARGE SCALE GENOMIC DNA]</scope>
    <source>
        <strain evidence="2 3">CCFEE 6315</strain>
    </source>
</reference>
<comment type="caution">
    <text evidence="2">The sequence shown here is derived from an EMBL/GenBank/DDBJ whole genome shotgun (WGS) entry which is preliminary data.</text>
</comment>
<keyword evidence="1" id="KW-0472">Membrane</keyword>
<feature type="transmembrane region" description="Helical" evidence="1">
    <location>
        <begin position="103"/>
        <end position="121"/>
    </location>
</feature>
<dbReference type="Proteomes" id="UP000308549">
    <property type="component" value="Unassembled WGS sequence"/>
</dbReference>
<keyword evidence="1" id="KW-1133">Transmembrane helix</keyword>
<organism evidence="2 3">
    <name type="scientific">Salinomyces thailandicus</name>
    <dbReference type="NCBI Taxonomy" id="706561"/>
    <lineage>
        <taxon>Eukaryota</taxon>
        <taxon>Fungi</taxon>
        <taxon>Dikarya</taxon>
        <taxon>Ascomycota</taxon>
        <taxon>Pezizomycotina</taxon>
        <taxon>Dothideomycetes</taxon>
        <taxon>Dothideomycetidae</taxon>
        <taxon>Mycosphaerellales</taxon>
        <taxon>Teratosphaeriaceae</taxon>
        <taxon>Salinomyces</taxon>
    </lineage>
</organism>
<evidence type="ECO:0000313" key="3">
    <source>
        <dbReference type="Proteomes" id="UP000308549"/>
    </source>
</evidence>
<keyword evidence="3" id="KW-1185">Reference proteome</keyword>
<feature type="transmembrane region" description="Helical" evidence="1">
    <location>
        <begin position="21"/>
        <end position="52"/>
    </location>
</feature>
<dbReference type="EMBL" id="NAJL01000006">
    <property type="protein sequence ID" value="TKA31943.1"/>
    <property type="molecule type" value="Genomic_DNA"/>
</dbReference>
<evidence type="ECO:0000313" key="2">
    <source>
        <dbReference type="EMBL" id="TKA31943.1"/>
    </source>
</evidence>